<dbReference type="PANTHER" id="PTHR47320">
    <property type="entry name" value="BIFUNCTIONAL URIDYLYLTRANSFERASE/URIDYLYL-REMOVING ENZYME"/>
    <property type="match status" value="1"/>
</dbReference>
<comment type="catalytic activity">
    <reaction evidence="8">
        <text>[protein-PII]-L-tyrosine + UTP = [protein-PII]-uridylyl-L-tyrosine + diphosphate</text>
        <dbReference type="Rhea" id="RHEA:13673"/>
        <dbReference type="Rhea" id="RHEA-COMP:12147"/>
        <dbReference type="Rhea" id="RHEA-COMP:12148"/>
        <dbReference type="ChEBI" id="CHEBI:33019"/>
        <dbReference type="ChEBI" id="CHEBI:46398"/>
        <dbReference type="ChEBI" id="CHEBI:46858"/>
        <dbReference type="ChEBI" id="CHEBI:90602"/>
        <dbReference type="EC" id="2.7.7.59"/>
    </reaction>
</comment>
<dbReference type="STRING" id="349124.Hhal_1468"/>
<evidence type="ECO:0000313" key="11">
    <source>
        <dbReference type="EMBL" id="ABM62235.1"/>
    </source>
</evidence>
<dbReference type="GO" id="GO:0008893">
    <property type="term" value="F:guanosine-3',5'-bis(diphosphate) 3'-diphosphatase activity"/>
    <property type="evidence" value="ECO:0007669"/>
    <property type="project" value="UniProtKB-EC"/>
</dbReference>
<evidence type="ECO:0000256" key="7">
    <source>
        <dbReference type="ARBA" id="ARBA00047968"/>
    </source>
</evidence>
<evidence type="ECO:0000259" key="9">
    <source>
        <dbReference type="PROSITE" id="PS51671"/>
    </source>
</evidence>
<dbReference type="SUPFAM" id="SSF81301">
    <property type="entry name" value="Nucleotidyltransferase"/>
    <property type="match status" value="1"/>
</dbReference>
<dbReference type="InterPro" id="IPR002912">
    <property type="entry name" value="ACT_dom"/>
</dbReference>
<keyword evidence="6 8" id="KW-0511">Multifunctional enzyme</keyword>
<evidence type="ECO:0000256" key="3">
    <source>
        <dbReference type="ARBA" id="ARBA00022737"/>
    </source>
</evidence>
<sequence>MPVTACPALEPDALVRALEAGEPLVPTLRRALQQADQALAARFRAGTSAAELVPERAATMDEVVKQLWRSSLGGDEPQGCALLAVGGYGRGELHPGSDIDVLVLVDPEHRDALAPLLEAFIAGLWDLGLEVGHSVRSVDECIAAAADDITIATNLMESRQLCGTPDLGQALRQALTANRIWPSPAFFEAKLAEQQARHAKFHDTAYNLEPNIKSSPGGLRDIQMVGWVAKRHFGAEHLHERVAGGFLTEAEYQALHAGQCFLWDVRFGLHLIAGRREDRLLFDHQVGLAELFGYVDDDQTLAVEQFMQRYFRTAMDISRLNEMLLQHFQEAILYTSSGAEPTPINRRFQIRRDFLEVTDPSVFRRYPFALLEVFLILQQHPQLKGVRASTIRLIRQHRTLIDESFRRDLRCRSLFMEILRQPQGITHALRRMHRYGVLGRYIPAFGRISGRMQYDLFHVYTVDSHTLFVVRNLRRMALAEHRTELPLAHDIMQQLPKPELLFLAALFHDIAKGRGGDHSELGAGDAYEFCIQHGLGAYDARLVAWLVRHHLDMSVTAQRKDLSDPAVITDFARTMGDQLHLDYLYLLTVADIRATNPDLWNAWRAALLNELYVLARAAIRRGLSKPLDKRELIRDTQRDARRILRQRGYGPGRIRGVWRQLPEDYFLRHSAEEIAWHTEAIAETAPAQLPLVLAASQETGGGARIFLYAPDSRDLFARCVWALDRLGLSIQDARVITTDGGFTLDSYRVLEQHGAPPSEEQRLEEVRQALAAAAAEQGPPPAPVARHIPRQLQHFRTETQIHFTDDPDNHRTVVELITADRPGLLARVGKAFSGCGVRVKNAKIATMGERAEDVFFITDDQGQPLRLPVQYRCVREALYELLDEEATNA</sequence>
<dbReference type="Gene3D" id="3.30.460.10">
    <property type="entry name" value="Beta Polymerase, domain 2"/>
    <property type="match status" value="1"/>
</dbReference>
<feature type="domain" description="HD" evidence="10">
    <location>
        <begin position="462"/>
        <end position="584"/>
    </location>
</feature>
<keyword evidence="12" id="KW-1185">Reference proteome</keyword>
<keyword evidence="8" id="KW-0535">Nitrogen fixation</keyword>
<dbReference type="RefSeq" id="WP_011814257.1">
    <property type="nucleotide sequence ID" value="NC_008789.1"/>
</dbReference>
<feature type="region of interest" description="Uridylyltransferase" evidence="8">
    <location>
        <begin position="1"/>
        <end position="343"/>
    </location>
</feature>
<dbReference type="FunFam" id="1.10.3090.10:FF:000005">
    <property type="entry name" value="Bifunctional uridylyltransferase/uridylyl-removing enzyme"/>
    <property type="match status" value="1"/>
</dbReference>
<dbReference type="EC" id="3.1.4.-" evidence="8"/>
<dbReference type="KEGG" id="hha:Hhal_1468"/>
<evidence type="ECO:0000256" key="4">
    <source>
        <dbReference type="ARBA" id="ARBA00022801"/>
    </source>
</evidence>
<dbReference type="Proteomes" id="UP000000647">
    <property type="component" value="Chromosome"/>
</dbReference>
<dbReference type="NCBIfam" id="TIGR01693">
    <property type="entry name" value="UTase_glnD"/>
    <property type="match status" value="1"/>
</dbReference>
<evidence type="ECO:0000259" key="10">
    <source>
        <dbReference type="PROSITE" id="PS51831"/>
    </source>
</evidence>
<dbReference type="OrthoDB" id="9758038at2"/>
<dbReference type="GO" id="GO:0006808">
    <property type="term" value="P:regulation of nitrogen utilization"/>
    <property type="evidence" value="ECO:0007669"/>
    <property type="project" value="UniProtKB-UniRule"/>
</dbReference>
<keyword evidence="5 8" id="KW-0460">Magnesium</keyword>
<dbReference type="CDD" id="cd04900">
    <property type="entry name" value="ACT_UUR-like_1"/>
    <property type="match status" value="1"/>
</dbReference>
<evidence type="ECO:0000256" key="8">
    <source>
        <dbReference type="HAMAP-Rule" id="MF_00277"/>
    </source>
</evidence>
<comment type="caution">
    <text evidence="8">Lacks conserved residue(s) required for the propagation of feature annotation.</text>
</comment>
<dbReference type="SUPFAM" id="SSF55021">
    <property type="entry name" value="ACT-like"/>
    <property type="match status" value="1"/>
</dbReference>
<dbReference type="SUPFAM" id="SSF109604">
    <property type="entry name" value="HD-domain/PDEase-like"/>
    <property type="match status" value="1"/>
</dbReference>
<organism evidence="11 12">
    <name type="scientific">Halorhodospira halophila (strain DSM 244 / SL1)</name>
    <name type="common">Ectothiorhodospira halophila (strain DSM 244 / SL1)</name>
    <dbReference type="NCBI Taxonomy" id="349124"/>
    <lineage>
        <taxon>Bacteria</taxon>
        <taxon>Pseudomonadati</taxon>
        <taxon>Pseudomonadota</taxon>
        <taxon>Gammaproteobacteria</taxon>
        <taxon>Chromatiales</taxon>
        <taxon>Ectothiorhodospiraceae</taxon>
        <taxon>Halorhodospira</taxon>
    </lineage>
</organism>
<reference evidence="11 12" key="2">
    <citation type="journal article" date="2013" name="Stand. Genomic Sci.">
        <title>Complete genome sequence of Halorhodospira halophila SL1.</title>
        <authorList>
            <person name="Challacombe J.F."/>
            <person name="Majid S."/>
            <person name="Deole R."/>
            <person name="Brettin T.S."/>
            <person name="Bruce D."/>
            <person name="Delano S.F."/>
            <person name="Detter J.C."/>
            <person name="Gleasner C.D."/>
            <person name="Han C.S."/>
            <person name="Misra M."/>
            <person name="Reitenga K.G."/>
            <person name="Mikhailova N."/>
            <person name="Woyke T."/>
            <person name="Pitluck S."/>
            <person name="Nolan M."/>
            <person name="Land M.L."/>
            <person name="Saunders E."/>
            <person name="Tapia R."/>
            <person name="Lapidus A."/>
            <person name="Ivanova N."/>
            <person name="Hoff W.D."/>
        </authorList>
    </citation>
    <scope>NUCLEOTIDE SEQUENCE [LARGE SCALE GENOMIC DNA]</scope>
    <source>
        <strain evidence="12">DSM 244 / SL1</strain>
    </source>
</reference>
<dbReference type="InterPro" id="IPR043519">
    <property type="entry name" value="NT_sf"/>
</dbReference>
<dbReference type="InterPro" id="IPR010043">
    <property type="entry name" value="UTase/UR"/>
</dbReference>
<dbReference type="CDD" id="cd04899">
    <property type="entry name" value="ACT_ACR-UUR-like_2"/>
    <property type="match status" value="1"/>
</dbReference>
<dbReference type="GO" id="GO:0009399">
    <property type="term" value="P:nitrogen fixation"/>
    <property type="evidence" value="ECO:0007669"/>
    <property type="project" value="UniProtKB-UniRule"/>
</dbReference>
<evidence type="ECO:0000256" key="6">
    <source>
        <dbReference type="ARBA" id="ARBA00023268"/>
    </source>
</evidence>
<dbReference type="Gene3D" id="1.10.3210.10">
    <property type="entry name" value="Hypothetical protein af1432"/>
    <property type="match status" value="1"/>
</dbReference>
<comment type="domain">
    <text evidence="8">Has four distinct domains: an N-terminal nucleotidyltransferase (NT) domain responsible for UTase activity, a central HD domain that encodes UR activity, and two C-terminal ACT domains that seem to have a role in glutamine sensing.</text>
</comment>
<evidence type="ECO:0000256" key="2">
    <source>
        <dbReference type="ARBA" id="ARBA00022695"/>
    </source>
</evidence>
<dbReference type="InterPro" id="IPR002934">
    <property type="entry name" value="Polymerase_NTP_transf_dom"/>
</dbReference>
<dbReference type="Pfam" id="PF01966">
    <property type="entry name" value="HD"/>
    <property type="match status" value="1"/>
</dbReference>
<evidence type="ECO:0000256" key="5">
    <source>
        <dbReference type="ARBA" id="ARBA00022842"/>
    </source>
</evidence>
<dbReference type="PROSITE" id="PS51831">
    <property type="entry name" value="HD"/>
    <property type="match status" value="1"/>
</dbReference>
<gene>
    <name evidence="8" type="primary">glnD</name>
    <name evidence="11" type="ordered locus">Hhal_1468</name>
</gene>
<dbReference type="Pfam" id="PF01909">
    <property type="entry name" value="NTP_transf_2"/>
    <property type="match status" value="1"/>
</dbReference>
<dbReference type="EC" id="2.7.7.59" evidence="8"/>
<dbReference type="CDD" id="cd05401">
    <property type="entry name" value="NT_GlnE_GlnD_like"/>
    <property type="match status" value="1"/>
</dbReference>
<dbReference type="HAMAP" id="MF_00277">
    <property type="entry name" value="PII_uridylyl_transf"/>
    <property type="match status" value="1"/>
</dbReference>
<dbReference type="PIRSF" id="PIRSF006288">
    <property type="entry name" value="PII_uridyltransf"/>
    <property type="match status" value="1"/>
</dbReference>
<dbReference type="Pfam" id="PF08335">
    <property type="entry name" value="GlnD_UR_UTase"/>
    <property type="match status" value="1"/>
</dbReference>
<dbReference type="InterPro" id="IPR045865">
    <property type="entry name" value="ACT-like_dom_sf"/>
</dbReference>
<dbReference type="SUPFAM" id="SSF81593">
    <property type="entry name" value="Nucleotidyltransferase substrate binding subunit/domain"/>
    <property type="match status" value="1"/>
</dbReference>
<dbReference type="GO" id="GO:0008081">
    <property type="term" value="F:phosphoric diester hydrolase activity"/>
    <property type="evidence" value="ECO:0007669"/>
    <property type="project" value="UniProtKB-UniRule"/>
</dbReference>
<dbReference type="AlphaFoldDB" id="A1WX23"/>
<comment type="catalytic activity">
    <reaction evidence="8">
        <text>[protein-PII]-uridylyl-L-tyrosine + H2O = [protein-PII]-L-tyrosine + UMP + H(+)</text>
        <dbReference type="Rhea" id="RHEA:48600"/>
        <dbReference type="Rhea" id="RHEA-COMP:12147"/>
        <dbReference type="Rhea" id="RHEA-COMP:12148"/>
        <dbReference type="ChEBI" id="CHEBI:15377"/>
        <dbReference type="ChEBI" id="CHEBI:15378"/>
        <dbReference type="ChEBI" id="CHEBI:46858"/>
        <dbReference type="ChEBI" id="CHEBI:57865"/>
        <dbReference type="ChEBI" id="CHEBI:90602"/>
    </reaction>
</comment>
<proteinExistence type="inferred from homology"/>
<keyword evidence="1 8" id="KW-0808">Transferase</keyword>
<evidence type="ECO:0000313" key="12">
    <source>
        <dbReference type="Proteomes" id="UP000000647"/>
    </source>
</evidence>
<dbReference type="GO" id="GO:0008773">
    <property type="term" value="F:[protein-PII] uridylyltransferase activity"/>
    <property type="evidence" value="ECO:0007669"/>
    <property type="project" value="UniProtKB-UniRule"/>
</dbReference>
<keyword evidence="2 8" id="KW-0548">Nucleotidyltransferase</keyword>
<feature type="domain" description="ACT" evidence="9">
    <location>
        <begin position="813"/>
        <end position="889"/>
    </location>
</feature>
<accession>A1WX23</accession>
<dbReference type="SMART" id="SM00471">
    <property type="entry name" value="HDc"/>
    <property type="match status" value="1"/>
</dbReference>
<comment type="activity regulation">
    <text evidence="8">Uridylyltransferase (UTase) activity is inhibited by glutamine, while glutamine activates uridylyl-removing (UR) activity.</text>
</comment>
<comment type="function">
    <text evidence="8">Modifies, by uridylylation and deuridylylation, the PII regulatory proteins (GlnB and homologs), in response to the nitrogen status of the cell that GlnD senses through the glutamine level. Under low glutamine levels, catalyzes the conversion of the PII proteins and UTP to PII-UMP and PPi, while under higher glutamine levels, GlnD hydrolyzes PII-UMP to PII and UMP (deuridylylation). Thus, controls uridylylation state and activity of the PII proteins, and plays an important role in the regulation of nitrogen fixation and metabolism.</text>
</comment>
<reference evidence="12" key="1">
    <citation type="submission" date="2006-12" db="EMBL/GenBank/DDBJ databases">
        <title>Complete sequence of Halorhodospira halophila SL1.</title>
        <authorList>
            <consortium name="US DOE Joint Genome Institute"/>
            <person name="Copeland A."/>
            <person name="Lucas S."/>
            <person name="Lapidus A."/>
            <person name="Barry K."/>
            <person name="Detter J.C."/>
            <person name="Glavina del Rio T."/>
            <person name="Hammon N."/>
            <person name="Israni S."/>
            <person name="Dalin E."/>
            <person name="Tice H."/>
            <person name="Pitluck S."/>
            <person name="Saunders E."/>
            <person name="Brettin T."/>
            <person name="Bruce D."/>
            <person name="Han C."/>
            <person name="Tapia R."/>
            <person name="Schmutz J."/>
            <person name="Larimer F."/>
            <person name="Land M."/>
            <person name="Hauser L."/>
            <person name="Kyrpides N."/>
            <person name="Mikhailova N."/>
            <person name="Hoff W."/>
            <person name="Richardson P."/>
        </authorList>
    </citation>
    <scope>NUCLEOTIDE SEQUENCE [LARGE SCALE GENOMIC DNA]</scope>
    <source>
        <strain evidence="12">DSM 244 / SL1</strain>
    </source>
</reference>
<dbReference type="EMBL" id="CP000544">
    <property type="protein sequence ID" value="ABM62235.1"/>
    <property type="molecule type" value="Genomic_DNA"/>
</dbReference>
<dbReference type="InterPro" id="IPR006674">
    <property type="entry name" value="HD_domain"/>
</dbReference>
<name>A1WX23_HALHL</name>
<feature type="domain" description="ACT" evidence="9">
    <location>
        <begin position="704"/>
        <end position="784"/>
    </location>
</feature>
<dbReference type="InterPro" id="IPR003607">
    <property type="entry name" value="HD/PDEase_dom"/>
</dbReference>
<protein>
    <recommendedName>
        <fullName evidence="8">Bifunctional uridylyltransferase/uridylyl-removing enzyme</fullName>
        <shortName evidence="8">UTase/UR</shortName>
    </recommendedName>
    <alternativeName>
        <fullName evidence="8">Bifunctional [protein-PII] modification enzyme</fullName>
    </alternativeName>
    <alternativeName>
        <fullName evidence="8">Bifunctional nitrogen sensor protein</fullName>
    </alternativeName>
    <domain>
        <recommendedName>
            <fullName evidence="8">[Protein-PII] uridylyltransferase</fullName>
            <shortName evidence="8">PII uridylyltransferase</shortName>
            <shortName evidence="8">UTase</shortName>
            <ecNumber evidence="8">2.7.7.59</ecNumber>
        </recommendedName>
    </domain>
    <domain>
        <recommendedName>
            <fullName evidence="8">[Protein-PII]-UMP uridylyl-removing enzyme</fullName>
            <shortName evidence="8">UR</shortName>
            <ecNumber evidence="8">3.1.4.-</ecNumber>
        </recommendedName>
    </domain>
</protein>
<keyword evidence="4 8" id="KW-0378">Hydrolase</keyword>
<comment type="similarity">
    <text evidence="8">Belongs to the GlnD family.</text>
</comment>
<evidence type="ECO:0000256" key="1">
    <source>
        <dbReference type="ARBA" id="ARBA00022679"/>
    </source>
</evidence>
<comment type="catalytic activity">
    <reaction evidence="7">
        <text>guanosine 3',5'-bis(diphosphate) + H2O = GDP + diphosphate + H(+)</text>
        <dbReference type="Rhea" id="RHEA:14253"/>
        <dbReference type="ChEBI" id="CHEBI:15377"/>
        <dbReference type="ChEBI" id="CHEBI:15378"/>
        <dbReference type="ChEBI" id="CHEBI:33019"/>
        <dbReference type="ChEBI" id="CHEBI:58189"/>
        <dbReference type="ChEBI" id="CHEBI:77828"/>
        <dbReference type="EC" id="3.1.7.2"/>
    </reaction>
</comment>
<dbReference type="HOGENOM" id="CLU_012833_0_0_6"/>
<dbReference type="CDD" id="cd00077">
    <property type="entry name" value="HDc"/>
    <property type="match status" value="1"/>
</dbReference>
<dbReference type="PANTHER" id="PTHR47320:SF1">
    <property type="entry name" value="BIFUNCTIONAL URIDYLYLTRANSFERASE_URIDYLYL-REMOVING ENZYME"/>
    <property type="match status" value="1"/>
</dbReference>
<dbReference type="PROSITE" id="PS51671">
    <property type="entry name" value="ACT"/>
    <property type="match status" value="2"/>
</dbReference>
<dbReference type="InterPro" id="IPR013546">
    <property type="entry name" value="PII_UdlTrfase/GS_AdlTrfase"/>
</dbReference>
<keyword evidence="3" id="KW-0677">Repeat</keyword>
<comment type="cofactor">
    <cofactor evidence="8">
        <name>Mg(2+)</name>
        <dbReference type="ChEBI" id="CHEBI:18420"/>
    </cofactor>
</comment>
<dbReference type="eggNOG" id="COG2844">
    <property type="taxonomic scope" value="Bacteria"/>
</dbReference>